<protein>
    <recommendedName>
        <fullName evidence="4">Nuclear transport factor 2 family protein</fullName>
    </recommendedName>
</protein>
<dbReference type="InterPro" id="IPR039437">
    <property type="entry name" value="FrzH/put_lumazine-bd"/>
</dbReference>
<dbReference type="Proteomes" id="UP000630923">
    <property type="component" value="Unassembled WGS sequence"/>
</dbReference>
<keyword evidence="1" id="KW-0732">Signal</keyword>
<feature type="chain" id="PRO_5037985267" description="Nuclear transport factor 2 family protein" evidence="1">
    <location>
        <begin position="27"/>
        <end position="154"/>
    </location>
</feature>
<evidence type="ECO:0000256" key="1">
    <source>
        <dbReference type="SAM" id="SignalP"/>
    </source>
</evidence>
<proteinExistence type="predicted"/>
<comment type="caution">
    <text evidence="2">The sequence shown here is derived from an EMBL/GenBank/DDBJ whole genome shotgun (WGS) entry which is preliminary data.</text>
</comment>
<dbReference type="InterPro" id="IPR032710">
    <property type="entry name" value="NTF2-like_dom_sf"/>
</dbReference>
<reference evidence="2" key="1">
    <citation type="journal article" date="2014" name="Int. J. Syst. Evol. Microbiol.">
        <title>Complete genome sequence of Corynebacterium casei LMG S-19264T (=DSM 44701T), isolated from a smear-ripened cheese.</title>
        <authorList>
            <consortium name="US DOE Joint Genome Institute (JGI-PGF)"/>
            <person name="Walter F."/>
            <person name="Albersmeier A."/>
            <person name="Kalinowski J."/>
            <person name="Ruckert C."/>
        </authorList>
    </citation>
    <scope>NUCLEOTIDE SEQUENCE</scope>
    <source>
        <strain evidence="2">KCTC 42590</strain>
    </source>
</reference>
<keyword evidence="3" id="KW-1185">Reference proteome</keyword>
<dbReference type="SUPFAM" id="SSF54427">
    <property type="entry name" value="NTF2-like"/>
    <property type="match status" value="1"/>
</dbReference>
<evidence type="ECO:0000313" key="2">
    <source>
        <dbReference type="EMBL" id="GHF22422.1"/>
    </source>
</evidence>
<feature type="signal peptide" evidence="1">
    <location>
        <begin position="1"/>
        <end position="26"/>
    </location>
</feature>
<dbReference type="Pfam" id="PF12893">
    <property type="entry name" value="Lumazine_bd_2"/>
    <property type="match status" value="1"/>
</dbReference>
<dbReference type="EMBL" id="BNCI01000002">
    <property type="protein sequence ID" value="GHF22422.1"/>
    <property type="molecule type" value="Genomic_DNA"/>
</dbReference>
<gene>
    <name evidence="2" type="ORF">GCM10017044_15820</name>
</gene>
<evidence type="ECO:0008006" key="4">
    <source>
        <dbReference type="Google" id="ProtNLM"/>
    </source>
</evidence>
<name>A0A919AS89_9PROT</name>
<dbReference type="RefSeq" id="WP_191251739.1">
    <property type="nucleotide sequence ID" value="NZ_BNCI01000002.1"/>
</dbReference>
<organism evidence="2 3">
    <name type="scientific">Kordiimonas sediminis</name>
    <dbReference type="NCBI Taxonomy" id="1735581"/>
    <lineage>
        <taxon>Bacteria</taxon>
        <taxon>Pseudomonadati</taxon>
        <taxon>Pseudomonadota</taxon>
        <taxon>Alphaproteobacteria</taxon>
        <taxon>Kordiimonadales</taxon>
        <taxon>Kordiimonadaceae</taxon>
        <taxon>Kordiimonas</taxon>
    </lineage>
</organism>
<dbReference type="AlphaFoldDB" id="A0A919AS89"/>
<accession>A0A919AS89</accession>
<evidence type="ECO:0000313" key="3">
    <source>
        <dbReference type="Proteomes" id="UP000630923"/>
    </source>
</evidence>
<reference evidence="2" key="2">
    <citation type="submission" date="2020-09" db="EMBL/GenBank/DDBJ databases">
        <authorList>
            <person name="Sun Q."/>
            <person name="Kim S."/>
        </authorList>
    </citation>
    <scope>NUCLEOTIDE SEQUENCE</scope>
    <source>
        <strain evidence="2">KCTC 42590</strain>
    </source>
</reference>
<sequence>MVNYISSALRGALVSGLALCSVQAQAGDTPQSTIENLFKAMYAGNGAAVRSAFVEDATLDRATKEGGLRRSGFSGWADWVDTQQAGDADERIFGLKVQEFGSLATVWAPFKLWYKGDLVSCGVNTFTLTKIDTDWKIIHGIDRHHDGDCTDFNP</sequence>
<dbReference type="Gene3D" id="3.10.450.50">
    <property type="match status" value="1"/>
</dbReference>